<feature type="domain" description="OmpA-like" evidence="5">
    <location>
        <begin position="35"/>
        <end position="155"/>
    </location>
</feature>
<dbReference type="RefSeq" id="WP_107237324.1">
    <property type="nucleotide sequence ID" value="NZ_PYLW01000009.1"/>
</dbReference>
<evidence type="ECO:0000259" key="5">
    <source>
        <dbReference type="PROSITE" id="PS51123"/>
    </source>
</evidence>
<dbReference type="PRINTS" id="PR01021">
    <property type="entry name" value="OMPADOMAIN"/>
</dbReference>
<dbReference type="InterPro" id="IPR036737">
    <property type="entry name" value="OmpA-like_sf"/>
</dbReference>
<dbReference type="Proteomes" id="UP000241954">
    <property type="component" value="Unassembled WGS sequence"/>
</dbReference>
<name>A0A2T3MKV0_9GAMM</name>
<keyword evidence="3" id="KW-0998">Cell outer membrane</keyword>
<evidence type="ECO:0000256" key="3">
    <source>
        <dbReference type="ARBA" id="ARBA00023237"/>
    </source>
</evidence>
<dbReference type="InterPro" id="IPR006665">
    <property type="entry name" value="OmpA-like"/>
</dbReference>
<dbReference type="STRING" id="56192.UB38_09315"/>
<dbReference type="PROSITE" id="PS51257">
    <property type="entry name" value="PROKAR_LIPOPROTEIN"/>
    <property type="match status" value="1"/>
</dbReference>
<keyword evidence="2 4" id="KW-0472">Membrane</keyword>
<protein>
    <submittedName>
        <fullName evidence="6">OmpA family protein</fullName>
    </submittedName>
</protein>
<proteinExistence type="predicted"/>
<evidence type="ECO:0000313" key="7">
    <source>
        <dbReference type="Proteomes" id="UP000241954"/>
    </source>
</evidence>
<dbReference type="AlphaFoldDB" id="A0A2T3MKV0"/>
<dbReference type="GO" id="GO:0009279">
    <property type="term" value="C:cell outer membrane"/>
    <property type="evidence" value="ECO:0007669"/>
    <property type="project" value="UniProtKB-SubCell"/>
</dbReference>
<dbReference type="PROSITE" id="PS51123">
    <property type="entry name" value="OMPA_2"/>
    <property type="match status" value="1"/>
</dbReference>
<comment type="caution">
    <text evidence="6">The sequence shown here is derived from an EMBL/GenBank/DDBJ whole genome shotgun (WGS) entry which is preliminary data.</text>
</comment>
<dbReference type="SUPFAM" id="SSF103088">
    <property type="entry name" value="OmpA-like"/>
    <property type="match status" value="1"/>
</dbReference>
<dbReference type="Gene3D" id="3.30.1330.60">
    <property type="entry name" value="OmpA-like domain"/>
    <property type="match status" value="1"/>
</dbReference>
<comment type="subcellular location">
    <subcellularLocation>
        <location evidence="1">Cell outer membrane</location>
    </subcellularLocation>
</comment>
<evidence type="ECO:0000256" key="4">
    <source>
        <dbReference type="PROSITE-ProRule" id="PRU00473"/>
    </source>
</evidence>
<dbReference type="CDD" id="cd07185">
    <property type="entry name" value="OmpA_C-like"/>
    <property type="match status" value="1"/>
</dbReference>
<dbReference type="InterPro" id="IPR006664">
    <property type="entry name" value="OMP_bac"/>
</dbReference>
<reference evidence="6 7" key="1">
    <citation type="submission" date="2018-01" db="EMBL/GenBank/DDBJ databases">
        <title>Whole genome sequencing of Histamine producing bacteria.</title>
        <authorList>
            <person name="Butler K."/>
        </authorList>
    </citation>
    <scope>NUCLEOTIDE SEQUENCE [LARGE SCALE GENOMIC DNA]</scope>
    <source>
        <strain evidence="6 7">NCIMB 13481</strain>
    </source>
</reference>
<dbReference type="PANTHER" id="PTHR30329:SF21">
    <property type="entry name" value="LIPOPROTEIN YIAD-RELATED"/>
    <property type="match status" value="1"/>
</dbReference>
<evidence type="ECO:0000256" key="2">
    <source>
        <dbReference type="ARBA" id="ARBA00023136"/>
    </source>
</evidence>
<dbReference type="InterPro" id="IPR050330">
    <property type="entry name" value="Bact_OuterMem_StrucFunc"/>
</dbReference>
<organism evidence="6 7">
    <name type="scientific">Photobacterium iliopiscarium</name>
    <dbReference type="NCBI Taxonomy" id="56192"/>
    <lineage>
        <taxon>Bacteria</taxon>
        <taxon>Pseudomonadati</taxon>
        <taxon>Pseudomonadota</taxon>
        <taxon>Gammaproteobacteria</taxon>
        <taxon>Vibrionales</taxon>
        <taxon>Vibrionaceae</taxon>
        <taxon>Photobacterium</taxon>
    </lineage>
</organism>
<dbReference type="Pfam" id="PF00691">
    <property type="entry name" value="OmpA"/>
    <property type="match status" value="1"/>
</dbReference>
<accession>A0A2T3MKV0</accession>
<gene>
    <name evidence="6" type="ORF">C9I88_10355</name>
</gene>
<sequence length="173" mass="18699">MKLLTTSLLFLSVGISGCVSNQAIYADYGDLACGNTTTVIDGHYWPTVVNFDFDKKSLDVQQQHALDQAAQLLKVNPTLNVAVIGSADNSGKAGYNDQLAKARANVVANYLQRQGLAAHRIVTLGSGSREPFIVSNNQTNNRVNRRTQLILLGDDFNPVSMQYNSVASHSSAQ</sequence>
<evidence type="ECO:0000313" key="6">
    <source>
        <dbReference type="EMBL" id="PSV96888.1"/>
    </source>
</evidence>
<evidence type="ECO:0000256" key="1">
    <source>
        <dbReference type="ARBA" id="ARBA00004442"/>
    </source>
</evidence>
<dbReference type="PANTHER" id="PTHR30329">
    <property type="entry name" value="STATOR ELEMENT OF FLAGELLAR MOTOR COMPLEX"/>
    <property type="match status" value="1"/>
</dbReference>
<dbReference type="EMBL" id="PYLW01000009">
    <property type="protein sequence ID" value="PSV96888.1"/>
    <property type="molecule type" value="Genomic_DNA"/>
</dbReference>